<dbReference type="GO" id="GO:0005509">
    <property type="term" value="F:calcium ion binding"/>
    <property type="evidence" value="ECO:0007669"/>
    <property type="project" value="UniProtKB-UniRule"/>
</dbReference>
<gene>
    <name evidence="17" type="primary">LOC114442985</name>
</gene>
<dbReference type="FunFam" id="2.60.40.60:FF:000006">
    <property type="entry name" value="Protocadherin alpha 2"/>
    <property type="match status" value="1"/>
</dbReference>
<dbReference type="GeneID" id="114442985"/>
<evidence type="ECO:0000256" key="1">
    <source>
        <dbReference type="ARBA" id="ARBA00003436"/>
    </source>
</evidence>
<protein>
    <submittedName>
        <fullName evidence="17">Protocadherin gamma-C5-like</fullName>
    </submittedName>
</protein>
<keyword evidence="10 13" id="KW-0472">Membrane</keyword>
<accession>A0A6P7J7B8</accession>
<dbReference type="InParanoid" id="A0A6P7J7B8"/>
<comment type="function">
    <text evidence="1">Potential calcium-dependent cell-adhesion protein. May be involved in the establishment and maintenance of specific neuronal connections in the brain.</text>
</comment>
<evidence type="ECO:0000256" key="11">
    <source>
        <dbReference type="ARBA" id="ARBA00023180"/>
    </source>
</evidence>
<dbReference type="PROSITE" id="PS50268">
    <property type="entry name" value="CADHERIN_2"/>
    <property type="match status" value="6"/>
</dbReference>
<sequence length="828" mass="90998">MTKTIGYRDWRWQALWWLHFCLLWITINGQTRYSIPEELKQGSVVGNLAKDLSLGLSEIFDRNLRVASEGGKQFFTVDVGKGELVVNDRIDREALCAQSVSCVLTLQVVIDKPLQLHRVEVEIQDINDNSPRFPSSEIILYIAESTAAGARFPLEPAQDLDVGVNSVRSYTLSKDDYFSLNIKDVSGGRKVPELVLSKSLDREKKPTHQLQLTAVDGGNQVKSGISQIIINVLDINDNFPVFENSVYKVSISENSVQGASIVKLTAKDTDEGLNGEVEYSFGVHTPDTVLSVFDIDLLTGEIRLKGKLDFETNTNYEIDICARDRGTPRMEGHCTVHIDVLDVNDNAPNIFLTSQPNSVPEDAPSGTVVALISARDLDSGDNGKVTLKLPKGSPFSLKSSFSDNYALVTGGALDRETFSEYKVEITATDSGSPPLSTEKMINVSITDVNDNPPIFTQPTYVVYLKENGVPGSILYSVSASDLDFGENAKVSYSILDSKVQDVSVSSYVYINSDNGSIYSMHSFDYEKLKVFQIQIQAKDQGSPPLSSNATVHVFILDQNDNAPAVIYPSSAALGSLSHQRMPRSAKAGHLVTKVTAVDADSGHNAWISYRLAEATDASLFTVNLYTGEVRTKRAASEQDDSSQRLLIEIKDDGEPVQSATVTVSILLEDGLHEPILDLRQKVAEPNKKTGRITLYLILSLASVSVLSLVTFLILAVKCIRNSRSSGSCCMRRSDCDDYKNPNRNLQIQLNTDGPIKYVEVLGGDMLSQSHSFRSCMSPMSEYSDFTLIKPSSTTDFKEVISVLDASLPDSTWTFESQQVSRSQQPCSM</sequence>
<evidence type="ECO:0000256" key="5">
    <source>
        <dbReference type="ARBA" id="ARBA00022729"/>
    </source>
</evidence>
<evidence type="ECO:0000256" key="12">
    <source>
        <dbReference type="PROSITE-ProRule" id="PRU00043"/>
    </source>
</evidence>
<dbReference type="InterPro" id="IPR032455">
    <property type="entry name" value="Cadherin_C"/>
</dbReference>
<keyword evidence="3" id="KW-1003">Cell membrane</keyword>
<feature type="transmembrane region" description="Helical" evidence="13">
    <location>
        <begin position="694"/>
        <end position="716"/>
    </location>
</feature>
<evidence type="ECO:0000256" key="13">
    <source>
        <dbReference type="SAM" id="Phobius"/>
    </source>
</evidence>
<dbReference type="PANTHER" id="PTHR24028:SF236">
    <property type="entry name" value="PROTOCADHERIN GAMMA-C3"/>
    <property type="match status" value="1"/>
</dbReference>
<dbReference type="GO" id="GO:0009653">
    <property type="term" value="P:anatomical structure morphogenesis"/>
    <property type="evidence" value="ECO:0007669"/>
    <property type="project" value="UniProtKB-ARBA"/>
</dbReference>
<dbReference type="RefSeq" id="XP_028272677.1">
    <property type="nucleotide sequence ID" value="XM_028416876.1"/>
</dbReference>
<dbReference type="GO" id="GO:0005886">
    <property type="term" value="C:plasma membrane"/>
    <property type="evidence" value="ECO:0007669"/>
    <property type="project" value="UniProtKB-SubCell"/>
</dbReference>
<evidence type="ECO:0000313" key="17">
    <source>
        <dbReference type="RefSeq" id="XP_028272677.1"/>
    </source>
</evidence>
<evidence type="ECO:0000259" key="15">
    <source>
        <dbReference type="PROSITE" id="PS50268"/>
    </source>
</evidence>
<dbReference type="FunFam" id="2.60.40.60:FF:000004">
    <property type="entry name" value="Protocadherin 1 gamma 2"/>
    <property type="match status" value="1"/>
</dbReference>
<dbReference type="Proteomes" id="UP000515145">
    <property type="component" value="Chromosome 10"/>
</dbReference>
<dbReference type="FunFam" id="2.60.40.60:FF:000001">
    <property type="entry name" value="Protocadherin alpha 2"/>
    <property type="match status" value="1"/>
</dbReference>
<keyword evidence="5 14" id="KW-0732">Signal</keyword>
<dbReference type="SUPFAM" id="SSF49313">
    <property type="entry name" value="Cadherin-like"/>
    <property type="match status" value="6"/>
</dbReference>
<evidence type="ECO:0000256" key="7">
    <source>
        <dbReference type="ARBA" id="ARBA00022837"/>
    </source>
</evidence>
<dbReference type="CDD" id="cd11304">
    <property type="entry name" value="Cadherin_repeat"/>
    <property type="match status" value="6"/>
</dbReference>
<evidence type="ECO:0000256" key="9">
    <source>
        <dbReference type="ARBA" id="ARBA00022989"/>
    </source>
</evidence>
<dbReference type="PRINTS" id="PR00205">
    <property type="entry name" value="CADHERIN"/>
</dbReference>
<feature type="domain" description="Cadherin" evidence="15">
    <location>
        <begin position="456"/>
        <end position="565"/>
    </location>
</feature>
<feature type="chain" id="PRO_5028253544" evidence="14">
    <location>
        <begin position="30"/>
        <end position="828"/>
    </location>
</feature>
<feature type="domain" description="Cadherin" evidence="15">
    <location>
        <begin position="351"/>
        <end position="455"/>
    </location>
</feature>
<dbReference type="FunFam" id="2.60.40.60:FF:000018">
    <property type="entry name" value="Protocadherin gamma c3"/>
    <property type="match status" value="1"/>
</dbReference>
<keyword evidence="8" id="KW-0130">Cell adhesion</keyword>
<keyword evidence="16" id="KW-1185">Reference proteome</keyword>
<name>A0A6P7J7B8_9TELE</name>
<dbReference type="GO" id="GO:0007156">
    <property type="term" value="P:homophilic cell adhesion via plasma membrane adhesion molecules"/>
    <property type="evidence" value="ECO:0007669"/>
    <property type="project" value="InterPro"/>
</dbReference>
<evidence type="ECO:0000256" key="14">
    <source>
        <dbReference type="SAM" id="SignalP"/>
    </source>
</evidence>
<dbReference type="Gene3D" id="2.60.40.60">
    <property type="entry name" value="Cadherins"/>
    <property type="match status" value="6"/>
</dbReference>
<dbReference type="PANTHER" id="PTHR24028">
    <property type="entry name" value="CADHERIN-87A"/>
    <property type="match status" value="1"/>
</dbReference>
<feature type="signal peptide" evidence="14">
    <location>
        <begin position="1"/>
        <end position="29"/>
    </location>
</feature>
<keyword evidence="4 13" id="KW-0812">Transmembrane</keyword>
<dbReference type="Pfam" id="PF00028">
    <property type="entry name" value="Cadherin"/>
    <property type="match status" value="4"/>
</dbReference>
<dbReference type="InterPro" id="IPR013164">
    <property type="entry name" value="Cadherin_N"/>
</dbReference>
<dbReference type="InterPro" id="IPR002126">
    <property type="entry name" value="Cadherin-like_dom"/>
</dbReference>
<feature type="domain" description="Cadherin" evidence="15">
    <location>
        <begin position="134"/>
        <end position="242"/>
    </location>
</feature>
<keyword evidence="7 12" id="KW-0106">Calcium</keyword>
<evidence type="ECO:0000256" key="2">
    <source>
        <dbReference type="ARBA" id="ARBA00004251"/>
    </source>
</evidence>
<comment type="subcellular location">
    <subcellularLocation>
        <location evidence="2">Cell membrane</location>
        <topology evidence="2">Single-pass type I membrane protein</topology>
    </subcellularLocation>
</comment>
<proteinExistence type="predicted"/>
<reference evidence="17" key="1">
    <citation type="submission" date="2025-08" db="UniProtKB">
        <authorList>
            <consortium name="RefSeq"/>
        </authorList>
    </citation>
    <scope>IDENTIFICATION</scope>
</reference>
<keyword evidence="6" id="KW-0677">Repeat</keyword>
<dbReference type="InterPro" id="IPR015919">
    <property type="entry name" value="Cadherin-like_sf"/>
</dbReference>
<evidence type="ECO:0000256" key="4">
    <source>
        <dbReference type="ARBA" id="ARBA00022692"/>
    </source>
</evidence>
<dbReference type="PROSITE" id="PS00232">
    <property type="entry name" value="CADHERIN_1"/>
    <property type="match status" value="4"/>
</dbReference>
<dbReference type="Pfam" id="PF16492">
    <property type="entry name" value="Cadherin_C_2"/>
    <property type="match status" value="1"/>
</dbReference>
<feature type="domain" description="Cadherin" evidence="15">
    <location>
        <begin position="243"/>
        <end position="350"/>
    </location>
</feature>
<dbReference type="InterPro" id="IPR020894">
    <property type="entry name" value="Cadherin_CS"/>
</dbReference>
<dbReference type="InterPro" id="IPR050174">
    <property type="entry name" value="Protocadherin/Cadherin-CA"/>
</dbReference>
<organism evidence="16 17">
    <name type="scientific">Parambassis ranga</name>
    <name type="common">Indian glassy fish</name>
    <dbReference type="NCBI Taxonomy" id="210632"/>
    <lineage>
        <taxon>Eukaryota</taxon>
        <taxon>Metazoa</taxon>
        <taxon>Chordata</taxon>
        <taxon>Craniata</taxon>
        <taxon>Vertebrata</taxon>
        <taxon>Euteleostomi</taxon>
        <taxon>Actinopterygii</taxon>
        <taxon>Neopterygii</taxon>
        <taxon>Teleostei</taxon>
        <taxon>Neoteleostei</taxon>
        <taxon>Acanthomorphata</taxon>
        <taxon>Ovalentaria</taxon>
        <taxon>Ambassidae</taxon>
        <taxon>Parambassis</taxon>
    </lineage>
</organism>
<evidence type="ECO:0000256" key="8">
    <source>
        <dbReference type="ARBA" id="ARBA00022889"/>
    </source>
</evidence>
<keyword evidence="11" id="KW-0325">Glycoprotein</keyword>
<feature type="domain" description="Cadherin" evidence="15">
    <location>
        <begin position="27"/>
        <end position="133"/>
    </location>
</feature>
<evidence type="ECO:0000256" key="6">
    <source>
        <dbReference type="ARBA" id="ARBA00022737"/>
    </source>
</evidence>
<keyword evidence="9 13" id="KW-1133">Transmembrane helix</keyword>
<dbReference type="Pfam" id="PF08266">
    <property type="entry name" value="Cadherin_2"/>
    <property type="match status" value="1"/>
</dbReference>
<evidence type="ECO:0000256" key="3">
    <source>
        <dbReference type="ARBA" id="ARBA00022475"/>
    </source>
</evidence>
<dbReference type="FunFam" id="2.60.40.60:FF:000002">
    <property type="entry name" value="Protocadherin alpha 2"/>
    <property type="match status" value="1"/>
</dbReference>
<evidence type="ECO:0000256" key="10">
    <source>
        <dbReference type="ARBA" id="ARBA00023136"/>
    </source>
</evidence>
<feature type="domain" description="Cadherin" evidence="15">
    <location>
        <begin position="581"/>
        <end position="676"/>
    </location>
</feature>
<evidence type="ECO:0000313" key="16">
    <source>
        <dbReference type="Proteomes" id="UP000515145"/>
    </source>
</evidence>
<dbReference type="AlphaFoldDB" id="A0A6P7J7B8"/>
<dbReference type="SMART" id="SM00112">
    <property type="entry name" value="CA"/>
    <property type="match status" value="6"/>
</dbReference>
<dbReference type="FunFam" id="2.60.40.60:FF:000129">
    <property type="entry name" value="protocadherin alpha-C2 isoform X1"/>
    <property type="match status" value="1"/>
</dbReference>